<dbReference type="EMBL" id="VIFK01000657">
    <property type="protein sequence ID" value="TQE92535.1"/>
    <property type="molecule type" value="Genomic_DNA"/>
</dbReference>
<protein>
    <submittedName>
        <fullName evidence="1">Uncharacterized protein</fullName>
    </submittedName>
</protein>
<reference evidence="1 2" key="1">
    <citation type="submission" date="2019-06" db="EMBL/GenBank/DDBJ databases">
        <title>Metagenome assembled Genome of Spiribacter salinus SL48-SHIP from the microbial mat of Salt Lake 48 (Novosibirsk region, Russia).</title>
        <authorList>
            <person name="Shipova A."/>
            <person name="Rozanov A.S."/>
            <person name="Bryanskaya A.V."/>
            <person name="Peltek S.E."/>
        </authorList>
    </citation>
    <scope>NUCLEOTIDE SEQUENCE [LARGE SCALE GENOMIC DNA]</scope>
    <source>
        <strain evidence="1">SL48-SHIP-2</strain>
    </source>
</reference>
<gene>
    <name evidence="1" type="ORF">FKY71_19895</name>
</gene>
<evidence type="ECO:0000313" key="2">
    <source>
        <dbReference type="Proteomes" id="UP000315400"/>
    </source>
</evidence>
<proteinExistence type="predicted"/>
<dbReference type="Proteomes" id="UP000315400">
    <property type="component" value="Unassembled WGS sequence"/>
</dbReference>
<name>A0A540V742_9GAMM</name>
<comment type="caution">
    <text evidence="1">The sequence shown here is derived from an EMBL/GenBank/DDBJ whole genome shotgun (WGS) entry which is preliminary data.</text>
</comment>
<evidence type="ECO:0000313" key="1">
    <source>
        <dbReference type="EMBL" id="TQE92535.1"/>
    </source>
</evidence>
<accession>A0A540V742</accession>
<sequence>MQRHVTLYVGNDHSISFTGDGALKDQDGNTISGADVEMTLLQDGTEVAGETWPVPLSDDGGGEYSAILSSTVDIQDRQRYVLRIEAEAGGTIARWDQEVLARRRPFAR</sequence>
<organism evidence="1 2">
    <name type="scientific">Spiribacter salinus</name>
    <dbReference type="NCBI Taxonomy" id="1335746"/>
    <lineage>
        <taxon>Bacteria</taxon>
        <taxon>Pseudomonadati</taxon>
        <taxon>Pseudomonadota</taxon>
        <taxon>Gammaproteobacteria</taxon>
        <taxon>Chromatiales</taxon>
        <taxon>Ectothiorhodospiraceae</taxon>
        <taxon>Spiribacter</taxon>
    </lineage>
</organism>
<dbReference type="AlphaFoldDB" id="A0A540V742"/>